<dbReference type="OrthoDB" id="9806868at2"/>
<evidence type="ECO:0000259" key="1">
    <source>
        <dbReference type="PROSITE" id="PS51819"/>
    </source>
</evidence>
<organism evidence="2 3">
    <name type="scientific">Aequorivita aquimaris</name>
    <dbReference type="NCBI Taxonomy" id="1548749"/>
    <lineage>
        <taxon>Bacteria</taxon>
        <taxon>Pseudomonadati</taxon>
        <taxon>Bacteroidota</taxon>
        <taxon>Flavobacteriia</taxon>
        <taxon>Flavobacteriales</taxon>
        <taxon>Flavobacteriaceae</taxon>
        <taxon>Aequorivita</taxon>
    </lineage>
</organism>
<dbReference type="InterPro" id="IPR029068">
    <property type="entry name" value="Glyas_Bleomycin-R_OHBP_Dase"/>
</dbReference>
<dbReference type="AlphaFoldDB" id="A0A137RK87"/>
<reference evidence="2 3" key="2">
    <citation type="journal article" date="2016" name="Int. J. Syst. Evol. Microbiol.">
        <title>Vitellibacter aquimaris sp. nov., a marine bacterium isolated from seawater.</title>
        <authorList>
            <person name="Thevarajoo S."/>
            <person name="Selvaratnam C."/>
            <person name="Goh K.M."/>
            <person name="Hong K.W."/>
            <person name="Chan X.Y."/>
            <person name="Chan K.G."/>
            <person name="Chong C.S."/>
        </authorList>
    </citation>
    <scope>NUCLEOTIDE SEQUENCE [LARGE SCALE GENOMIC DNA]</scope>
    <source>
        <strain evidence="2 3">D-24</strain>
    </source>
</reference>
<evidence type="ECO:0000313" key="3">
    <source>
        <dbReference type="Proteomes" id="UP000070138"/>
    </source>
</evidence>
<dbReference type="Gene3D" id="3.30.720.110">
    <property type="match status" value="1"/>
</dbReference>
<reference evidence="3" key="1">
    <citation type="submission" date="2014-10" db="EMBL/GenBank/DDBJ databases">
        <title>Genome sequencing of Vitellibacter sp. D-24.</title>
        <authorList>
            <person name="Thevarajoo S."/>
            <person name="Selvaratnam C."/>
            <person name="Goh K.M."/>
            <person name="Chong C.S."/>
        </authorList>
    </citation>
    <scope>NUCLEOTIDE SEQUENCE [LARGE SCALE GENOMIC DNA]</scope>
    <source>
        <strain evidence="3">D-24</strain>
    </source>
</reference>
<dbReference type="PANTHER" id="PTHR34109">
    <property type="entry name" value="BNAUNNG04460D PROTEIN-RELATED"/>
    <property type="match status" value="1"/>
</dbReference>
<dbReference type="SUPFAM" id="SSF54593">
    <property type="entry name" value="Glyoxalase/Bleomycin resistance protein/Dihydroxybiphenyl dioxygenase"/>
    <property type="match status" value="1"/>
</dbReference>
<feature type="domain" description="VOC" evidence="1">
    <location>
        <begin position="3"/>
        <end position="132"/>
    </location>
</feature>
<keyword evidence="3" id="KW-1185">Reference proteome</keyword>
<accession>A0A137RK87</accession>
<sequence>MSNYGAIPNLIYSDADAAVSFLKKAFGFKEHGVYKDDKGKIFHAQLILGKALVMINPFNPDTAFGKMLNLPKNLKGYNTQTPYFIIENVDEHYQKAKANGAQIVMDIKDEDYGGRGYSCKDPEGNIWGFGSYNAFSEK</sequence>
<dbReference type="PROSITE" id="PS51819">
    <property type="entry name" value="VOC"/>
    <property type="match status" value="1"/>
</dbReference>
<dbReference type="EMBL" id="JRWG01000002">
    <property type="protein sequence ID" value="KXO00601.1"/>
    <property type="molecule type" value="Genomic_DNA"/>
</dbReference>
<dbReference type="STRING" id="1548749.LS48_04205"/>
<dbReference type="RefSeq" id="WP_062620258.1">
    <property type="nucleotide sequence ID" value="NZ_JRWG01000002.1"/>
</dbReference>
<gene>
    <name evidence="2" type="ORF">LS48_04205</name>
</gene>
<dbReference type="Gene3D" id="3.30.720.120">
    <property type="match status" value="1"/>
</dbReference>
<proteinExistence type="predicted"/>
<protein>
    <submittedName>
        <fullName evidence="2">Glyoxalase</fullName>
    </submittedName>
</protein>
<comment type="caution">
    <text evidence="2">The sequence shown here is derived from an EMBL/GenBank/DDBJ whole genome shotgun (WGS) entry which is preliminary data.</text>
</comment>
<name>A0A137RK87_9FLAO</name>
<dbReference type="InterPro" id="IPR004360">
    <property type="entry name" value="Glyas_Fos-R_dOase_dom"/>
</dbReference>
<dbReference type="Pfam" id="PF00903">
    <property type="entry name" value="Glyoxalase"/>
    <property type="match status" value="1"/>
</dbReference>
<dbReference type="InterPro" id="IPR037523">
    <property type="entry name" value="VOC_core"/>
</dbReference>
<dbReference type="PANTHER" id="PTHR34109:SF1">
    <property type="entry name" value="VOC DOMAIN-CONTAINING PROTEIN"/>
    <property type="match status" value="1"/>
</dbReference>
<evidence type="ECO:0000313" key="2">
    <source>
        <dbReference type="EMBL" id="KXO00601.1"/>
    </source>
</evidence>
<dbReference type="Proteomes" id="UP000070138">
    <property type="component" value="Unassembled WGS sequence"/>
</dbReference>